<dbReference type="OrthoDB" id="64737at2"/>
<keyword evidence="3" id="KW-1185">Reference proteome</keyword>
<comment type="caution">
    <text evidence="2">The sequence shown here is derived from an EMBL/GenBank/DDBJ whole genome shotgun (WGS) entry which is preliminary data.</text>
</comment>
<dbReference type="InterPro" id="IPR009781">
    <property type="entry name" value="DUF1345"/>
</dbReference>
<reference evidence="2 3" key="1">
    <citation type="submission" date="2019-03" db="EMBL/GenBank/DDBJ databases">
        <title>Sequencing the genomes of 1000 actinobacteria strains.</title>
        <authorList>
            <person name="Klenk H.-P."/>
        </authorList>
    </citation>
    <scope>NUCLEOTIDE SEQUENCE [LARGE SCALE GENOMIC DNA]</scope>
    <source>
        <strain evidence="2 3">DSM 44969</strain>
    </source>
</reference>
<dbReference type="Pfam" id="PF07077">
    <property type="entry name" value="DUF1345"/>
    <property type="match status" value="1"/>
</dbReference>
<keyword evidence="1" id="KW-1133">Transmembrane helix</keyword>
<gene>
    <name evidence="2" type="ORF">EV378_1056</name>
</gene>
<dbReference type="AlphaFoldDB" id="A0A4R1HV42"/>
<feature type="transmembrane region" description="Helical" evidence="1">
    <location>
        <begin position="50"/>
        <end position="69"/>
    </location>
</feature>
<feature type="transmembrane region" description="Helical" evidence="1">
    <location>
        <begin position="207"/>
        <end position="229"/>
    </location>
</feature>
<organism evidence="2 3">
    <name type="scientific">Pseudonocardia endophytica</name>
    <dbReference type="NCBI Taxonomy" id="401976"/>
    <lineage>
        <taxon>Bacteria</taxon>
        <taxon>Bacillati</taxon>
        <taxon>Actinomycetota</taxon>
        <taxon>Actinomycetes</taxon>
        <taxon>Pseudonocardiales</taxon>
        <taxon>Pseudonocardiaceae</taxon>
        <taxon>Pseudonocardia</taxon>
    </lineage>
</organism>
<dbReference type="RefSeq" id="WP_132421573.1">
    <property type="nucleotide sequence ID" value="NZ_SMFZ01000001.1"/>
</dbReference>
<evidence type="ECO:0000313" key="3">
    <source>
        <dbReference type="Proteomes" id="UP000295560"/>
    </source>
</evidence>
<protein>
    <submittedName>
        <fullName evidence="2">Uncharacterized protein DUF1345</fullName>
    </submittedName>
</protein>
<keyword evidence="1" id="KW-0472">Membrane</keyword>
<evidence type="ECO:0000313" key="2">
    <source>
        <dbReference type="EMBL" id="TCK25253.1"/>
    </source>
</evidence>
<sequence>MTGSVVEPGPATVRRGVGFWLSRTVDALLVAAAVLPFVDVRMYRDPFVLVVYGAVWLGLGAVYIIVRLVRLRPSRRDAPGWERLLAGRRTGRLVTVATAAEVLGAGSVLAGRPLVGLAYGPEFERAVVGLSVATVVVAWSVLHLSYAERYARIWRQEAERTGSEPITFPGTSTPRLRDFAYFSFTIGLAFATSDAEIRSSLVRATVLWHAVLSFVYNTAIAGLVVALIVR</sequence>
<keyword evidence="1" id="KW-0812">Transmembrane</keyword>
<dbReference type="EMBL" id="SMFZ01000001">
    <property type="protein sequence ID" value="TCK25253.1"/>
    <property type="molecule type" value="Genomic_DNA"/>
</dbReference>
<name>A0A4R1HV42_PSEEN</name>
<feature type="transmembrane region" description="Helical" evidence="1">
    <location>
        <begin position="126"/>
        <end position="146"/>
    </location>
</feature>
<feature type="transmembrane region" description="Helical" evidence="1">
    <location>
        <begin position="90"/>
        <end position="114"/>
    </location>
</feature>
<evidence type="ECO:0000256" key="1">
    <source>
        <dbReference type="SAM" id="Phobius"/>
    </source>
</evidence>
<dbReference type="Proteomes" id="UP000295560">
    <property type="component" value="Unassembled WGS sequence"/>
</dbReference>
<proteinExistence type="predicted"/>
<accession>A0A4R1HV42</accession>